<dbReference type="AlphaFoldDB" id="A0AB36TCU0"/>
<dbReference type="CDD" id="cd14256">
    <property type="entry name" value="Dockerin_I"/>
    <property type="match status" value="1"/>
</dbReference>
<dbReference type="PROSITE" id="PS51766">
    <property type="entry name" value="DOCKERIN"/>
    <property type="match status" value="1"/>
</dbReference>
<dbReference type="EC" id="3.1.1.11" evidence="5"/>
<dbReference type="InterPro" id="IPR033131">
    <property type="entry name" value="Pectinesterase_Asp_AS"/>
</dbReference>
<organism evidence="7 8">
    <name type="scientific">Acetivibrio thermocellus AD2</name>
    <dbReference type="NCBI Taxonomy" id="1138384"/>
    <lineage>
        <taxon>Bacteria</taxon>
        <taxon>Bacillati</taxon>
        <taxon>Bacillota</taxon>
        <taxon>Clostridia</taxon>
        <taxon>Eubacteriales</taxon>
        <taxon>Oscillospiraceae</taxon>
        <taxon>Acetivibrio</taxon>
    </lineage>
</organism>
<dbReference type="PROSITE" id="PS00503">
    <property type="entry name" value="PECTINESTERASE_2"/>
    <property type="match status" value="1"/>
</dbReference>
<dbReference type="InterPro" id="IPR018247">
    <property type="entry name" value="EF_Hand_1_Ca_BS"/>
</dbReference>
<evidence type="ECO:0000256" key="3">
    <source>
        <dbReference type="ARBA" id="ARBA00023085"/>
    </source>
</evidence>
<protein>
    <recommendedName>
        <fullName evidence="5">Pectinesterase</fullName>
        <ecNumber evidence="5">3.1.1.11</ecNumber>
    </recommendedName>
</protein>
<dbReference type="Gene3D" id="2.160.20.10">
    <property type="entry name" value="Single-stranded right-handed beta-helix, Pectin lyase-like"/>
    <property type="match status" value="1"/>
</dbReference>
<comment type="caution">
    <text evidence="7">The sequence shown here is derived from an EMBL/GenBank/DDBJ whole genome shotgun (WGS) entry which is preliminary data.</text>
</comment>
<dbReference type="PANTHER" id="PTHR31321:SF57">
    <property type="entry name" value="PECTINESTERASE 53-RELATED"/>
    <property type="match status" value="1"/>
</dbReference>
<dbReference type="PROSITE" id="PS00448">
    <property type="entry name" value="CLOS_CELLULOSOME_RPT"/>
    <property type="match status" value="1"/>
</dbReference>
<feature type="active site" evidence="4">
    <location>
        <position position="193"/>
    </location>
</feature>
<dbReference type="PROSITE" id="PS00800">
    <property type="entry name" value="PECTINESTERASE_1"/>
    <property type="match status" value="1"/>
</dbReference>
<dbReference type="InterPro" id="IPR018040">
    <property type="entry name" value="Pectinesterase_Tyr_AS"/>
</dbReference>
<dbReference type="GO" id="GO:0042545">
    <property type="term" value="P:cell wall modification"/>
    <property type="evidence" value="ECO:0007669"/>
    <property type="project" value="UniProtKB-UniRule"/>
</dbReference>
<dbReference type="InterPro" id="IPR016134">
    <property type="entry name" value="Dockerin_dom"/>
</dbReference>
<evidence type="ECO:0000313" key="8">
    <source>
        <dbReference type="Proteomes" id="UP000223596"/>
    </source>
</evidence>
<comment type="catalytic activity">
    <reaction evidence="5">
        <text>[(1-&gt;4)-alpha-D-galacturonosyl methyl ester](n) + n H2O = [(1-&gt;4)-alpha-D-galacturonosyl](n) + n methanol + n H(+)</text>
        <dbReference type="Rhea" id="RHEA:22380"/>
        <dbReference type="Rhea" id="RHEA-COMP:14570"/>
        <dbReference type="Rhea" id="RHEA-COMP:14573"/>
        <dbReference type="ChEBI" id="CHEBI:15377"/>
        <dbReference type="ChEBI" id="CHEBI:15378"/>
        <dbReference type="ChEBI" id="CHEBI:17790"/>
        <dbReference type="ChEBI" id="CHEBI:140522"/>
        <dbReference type="ChEBI" id="CHEBI:140523"/>
        <dbReference type="EC" id="3.1.1.11"/>
    </reaction>
</comment>
<dbReference type="InterPro" id="IPR012334">
    <property type="entry name" value="Pectin_lyas_fold"/>
</dbReference>
<evidence type="ECO:0000256" key="2">
    <source>
        <dbReference type="ARBA" id="ARBA00022801"/>
    </source>
</evidence>
<keyword evidence="2 5" id="KW-0378">Hydrolase</keyword>
<dbReference type="InterPro" id="IPR011050">
    <property type="entry name" value="Pectin_lyase_fold/virulence"/>
</dbReference>
<sequence>MIKNKKILLLLCINLCLFFLLINRIQLVSSAAVNADIIVAKDGTGNFTTIQAAIDSVPSNSSKRTVIFVKNGTYKEVVTIRKNNIHLIGESNTKTIITYDNYAGKLKPDGTTYGTSGSASFYLYGTDTILENITIENSFDESIDVKDKQAVAAYIRGDRQIIKNCIFIGNQDTLYAHSGRQYYVNCKIIGDTDFIFGGATAVFENCEIVSTPKGGYVTAASTDLENYGFLFLNCRLTSDAPKNSTYLGRPWRPNAYVVYKTCYLGAHIKESGWTSMSGNLPENARFFEYKNTGPGAVVNSSRRQLSDAEAAKFTPQNLLKGTDNWNPVALVSQTPTLTPTQKPTSTPAPTPMDGQLIKSLTVKDSANSSNWSIQSNLRVGDTVFGDRTYKFVTIPNEFLGSEWIRTACDSKKSTEDLAYFTAKADITVYVGLDSRVATIPSWLNDWTKTSLTITDDGSPQVTYNLYKKNFSANSVVTLGPNGASSGAVNYIVIVKQNNQNIVYGDLNGDGLVNSSDYSLLKRYILKQIDLTEDKLKAADLNRNGSVDSVDYSILKRFLLKTITQLPV</sequence>
<gene>
    <name evidence="7" type="ORF">M972_11518</name>
</gene>
<reference evidence="7 8" key="1">
    <citation type="submission" date="2017-09" db="EMBL/GenBank/DDBJ databases">
        <title>Evaluation of Pacific Biosciences Sequencing Technology to Finishing C. thermocellum Genome Sequences.</title>
        <authorList>
            <person name="Brown S."/>
        </authorList>
    </citation>
    <scope>NUCLEOTIDE SEQUENCE [LARGE SCALE GENOMIC DNA]</scope>
    <source>
        <strain evidence="7 8">AD2</strain>
    </source>
</reference>
<dbReference type="RefSeq" id="WP_003518514.1">
    <property type="nucleotide sequence ID" value="NZ_CP013828.1"/>
</dbReference>
<dbReference type="GO" id="GO:0004553">
    <property type="term" value="F:hydrolase activity, hydrolyzing O-glycosyl compounds"/>
    <property type="evidence" value="ECO:0007669"/>
    <property type="project" value="InterPro"/>
</dbReference>
<evidence type="ECO:0000256" key="1">
    <source>
        <dbReference type="ARBA" id="ARBA00008891"/>
    </source>
</evidence>
<dbReference type="GO" id="GO:0045490">
    <property type="term" value="P:pectin catabolic process"/>
    <property type="evidence" value="ECO:0007669"/>
    <property type="project" value="UniProtKB-UniRule"/>
</dbReference>
<comment type="pathway">
    <text evidence="5">Glycan metabolism; pectin degradation; 2-dehydro-3-deoxy-D-gluconate from pectin: step 1/5.</text>
</comment>
<dbReference type="InterPro" id="IPR036439">
    <property type="entry name" value="Dockerin_dom_sf"/>
</dbReference>
<accession>A0AB36TCU0</accession>
<dbReference type="Gene3D" id="1.10.1330.10">
    <property type="entry name" value="Dockerin domain"/>
    <property type="match status" value="1"/>
</dbReference>
<comment type="similarity">
    <text evidence="1">Belongs to the pectinesterase family.</text>
</comment>
<dbReference type="GO" id="GO:0009279">
    <property type="term" value="C:cell outer membrane"/>
    <property type="evidence" value="ECO:0007669"/>
    <property type="project" value="TreeGrafter"/>
</dbReference>
<dbReference type="PROSITE" id="PS00018">
    <property type="entry name" value="EF_HAND_1"/>
    <property type="match status" value="1"/>
</dbReference>
<dbReference type="Pfam" id="PF00404">
    <property type="entry name" value="Dockerin_1"/>
    <property type="match status" value="1"/>
</dbReference>
<evidence type="ECO:0000256" key="5">
    <source>
        <dbReference type="RuleBase" id="RU000589"/>
    </source>
</evidence>
<evidence type="ECO:0000259" key="6">
    <source>
        <dbReference type="PROSITE" id="PS51766"/>
    </source>
</evidence>
<dbReference type="InterPro" id="IPR000070">
    <property type="entry name" value="Pectinesterase_cat"/>
</dbReference>
<dbReference type="SUPFAM" id="SSF63446">
    <property type="entry name" value="Type I dockerin domain"/>
    <property type="match status" value="1"/>
</dbReference>
<name>A0AB36TCU0_ACETH</name>
<dbReference type="Pfam" id="PF01095">
    <property type="entry name" value="Pectinesterase"/>
    <property type="match status" value="1"/>
</dbReference>
<evidence type="ECO:0000313" key="7">
    <source>
        <dbReference type="EMBL" id="PFH01774.1"/>
    </source>
</evidence>
<dbReference type="EMBL" id="PDBW01000001">
    <property type="protein sequence ID" value="PFH01774.1"/>
    <property type="molecule type" value="Genomic_DNA"/>
</dbReference>
<keyword evidence="3 5" id="KW-0063">Aspartyl esterase</keyword>
<dbReference type="Proteomes" id="UP000223596">
    <property type="component" value="Unassembled WGS sequence"/>
</dbReference>
<proteinExistence type="inferred from homology"/>
<feature type="domain" description="Dockerin" evidence="6">
    <location>
        <begin position="499"/>
        <end position="567"/>
    </location>
</feature>
<dbReference type="SUPFAM" id="SSF51126">
    <property type="entry name" value="Pectin lyase-like"/>
    <property type="match status" value="1"/>
</dbReference>
<dbReference type="InterPro" id="IPR002105">
    <property type="entry name" value="Dockerin_1_rpt"/>
</dbReference>
<dbReference type="GO" id="GO:0030599">
    <property type="term" value="F:pectinesterase activity"/>
    <property type="evidence" value="ECO:0007669"/>
    <property type="project" value="UniProtKB-UniRule"/>
</dbReference>
<dbReference type="PANTHER" id="PTHR31321">
    <property type="entry name" value="ACYL-COA THIOESTER HYDROLASE YBHC-RELATED"/>
    <property type="match status" value="1"/>
</dbReference>
<evidence type="ECO:0000256" key="4">
    <source>
        <dbReference type="PROSITE-ProRule" id="PRU10040"/>
    </source>
</evidence>